<dbReference type="AlphaFoldDB" id="A0A8X6NJV4"/>
<name>A0A8X6NJV4_NEPPI</name>
<dbReference type="Proteomes" id="UP000887013">
    <property type="component" value="Unassembled WGS sequence"/>
</dbReference>
<gene>
    <name evidence="1" type="ORF">NPIL_208311</name>
</gene>
<reference evidence="1" key="1">
    <citation type="submission" date="2020-08" db="EMBL/GenBank/DDBJ databases">
        <title>Multicomponent nature underlies the extraordinary mechanical properties of spider dragline silk.</title>
        <authorList>
            <person name="Kono N."/>
            <person name="Nakamura H."/>
            <person name="Mori M."/>
            <person name="Yoshida Y."/>
            <person name="Ohtoshi R."/>
            <person name="Malay A.D."/>
            <person name="Moran D.A.P."/>
            <person name="Tomita M."/>
            <person name="Numata K."/>
            <person name="Arakawa K."/>
        </authorList>
    </citation>
    <scope>NUCLEOTIDE SEQUENCE</scope>
</reference>
<accession>A0A8X6NJV4</accession>
<protein>
    <submittedName>
        <fullName evidence="1">Uncharacterized protein</fullName>
    </submittedName>
</protein>
<evidence type="ECO:0000313" key="1">
    <source>
        <dbReference type="EMBL" id="GFT19109.1"/>
    </source>
</evidence>
<dbReference type="EMBL" id="BMAW01059014">
    <property type="protein sequence ID" value="GFT19109.1"/>
    <property type="molecule type" value="Genomic_DNA"/>
</dbReference>
<keyword evidence="2" id="KW-1185">Reference proteome</keyword>
<proteinExistence type="predicted"/>
<sequence>MDVRCSRKVAMRGDRNMQGTVCEREGATMESVRLPVGCTLGVPPPAPNDTTSTTPFIHPWRHMVID</sequence>
<comment type="caution">
    <text evidence="1">The sequence shown here is derived from an EMBL/GenBank/DDBJ whole genome shotgun (WGS) entry which is preliminary data.</text>
</comment>
<evidence type="ECO:0000313" key="2">
    <source>
        <dbReference type="Proteomes" id="UP000887013"/>
    </source>
</evidence>
<organism evidence="1 2">
    <name type="scientific">Nephila pilipes</name>
    <name type="common">Giant wood spider</name>
    <name type="synonym">Nephila maculata</name>
    <dbReference type="NCBI Taxonomy" id="299642"/>
    <lineage>
        <taxon>Eukaryota</taxon>
        <taxon>Metazoa</taxon>
        <taxon>Ecdysozoa</taxon>
        <taxon>Arthropoda</taxon>
        <taxon>Chelicerata</taxon>
        <taxon>Arachnida</taxon>
        <taxon>Araneae</taxon>
        <taxon>Araneomorphae</taxon>
        <taxon>Entelegynae</taxon>
        <taxon>Araneoidea</taxon>
        <taxon>Nephilidae</taxon>
        <taxon>Nephila</taxon>
    </lineage>
</organism>